<keyword evidence="4" id="KW-0573">Peptidoglycan synthesis</keyword>
<evidence type="ECO:0000256" key="5">
    <source>
        <dbReference type="ARBA" id="ARBA00023316"/>
    </source>
</evidence>
<dbReference type="AlphaFoldDB" id="A0A1W1C046"/>
<feature type="domain" description="L,D-TPase catalytic" evidence="6">
    <location>
        <begin position="173"/>
        <end position="319"/>
    </location>
</feature>
<dbReference type="UniPathway" id="UPA00219"/>
<comment type="pathway">
    <text evidence="1">Cell wall biogenesis; peptidoglycan biosynthesis.</text>
</comment>
<dbReference type="SUPFAM" id="SSF141523">
    <property type="entry name" value="L,D-transpeptidase catalytic domain-like"/>
    <property type="match status" value="1"/>
</dbReference>
<gene>
    <name evidence="7" type="ORF">MNB_SV-8-252</name>
</gene>
<dbReference type="PROSITE" id="PS52029">
    <property type="entry name" value="LD_TPASE"/>
    <property type="match status" value="1"/>
</dbReference>
<keyword evidence="5" id="KW-0961">Cell wall biogenesis/degradation</keyword>
<dbReference type="InterPro" id="IPR002477">
    <property type="entry name" value="Peptidoglycan-bd-like"/>
</dbReference>
<dbReference type="GO" id="GO:0016740">
    <property type="term" value="F:transferase activity"/>
    <property type="evidence" value="ECO:0007669"/>
    <property type="project" value="UniProtKB-KW"/>
</dbReference>
<dbReference type="GO" id="GO:0071972">
    <property type="term" value="F:peptidoglycan L,D-transpeptidase activity"/>
    <property type="evidence" value="ECO:0007669"/>
    <property type="project" value="TreeGrafter"/>
</dbReference>
<dbReference type="EMBL" id="FPHD01000049">
    <property type="protein sequence ID" value="SFV59097.1"/>
    <property type="molecule type" value="Genomic_DNA"/>
</dbReference>
<evidence type="ECO:0000313" key="7">
    <source>
        <dbReference type="EMBL" id="SFV59097.1"/>
    </source>
</evidence>
<dbReference type="GO" id="GO:0018104">
    <property type="term" value="P:peptidoglycan-protein cross-linking"/>
    <property type="evidence" value="ECO:0007669"/>
    <property type="project" value="TreeGrafter"/>
</dbReference>
<name>A0A1W1C046_9ZZZZ</name>
<evidence type="ECO:0000256" key="4">
    <source>
        <dbReference type="ARBA" id="ARBA00022984"/>
    </source>
</evidence>
<evidence type="ECO:0000259" key="6">
    <source>
        <dbReference type="PROSITE" id="PS52029"/>
    </source>
</evidence>
<dbReference type="InterPro" id="IPR050979">
    <property type="entry name" value="LD-transpeptidase"/>
</dbReference>
<dbReference type="CDD" id="cd16913">
    <property type="entry name" value="YkuD_like"/>
    <property type="match status" value="1"/>
</dbReference>
<dbReference type="Pfam" id="PF01471">
    <property type="entry name" value="PG_binding_1"/>
    <property type="match status" value="1"/>
</dbReference>
<keyword evidence="3" id="KW-0133">Cell shape</keyword>
<dbReference type="Gene3D" id="2.40.440.10">
    <property type="entry name" value="L,D-transpeptidase catalytic domain-like"/>
    <property type="match status" value="1"/>
</dbReference>
<dbReference type="InterPro" id="IPR005490">
    <property type="entry name" value="LD_TPept_cat_dom"/>
</dbReference>
<dbReference type="InterPro" id="IPR038063">
    <property type="entry name" value="Transpep_catalytic_dom"/>
</dbReference>
<sequence length="320" mass="35908">MFAIKKFGDAMKIIKTLLAIAILSTLATAKSNFRSYDDMCEKLDTQECTNNVQEVKNLQIALNADKHLKLHLKADGKWGQKTKLAVEKFQKHYGISPALGYVGIKTKIALDKAAKHIKLAKVIHNSSKAAHVKKNEVASSSCYADFVKHTNLRKSYKVFKDHKLLCKANGRNTLLKVDVSEQRVKLFVNGKIALSAPCTTGAKHKLEPNTKTYRDKHTPIGTFKIMEKIAAKKSTIFGEMYRHGKKVYHGDRRKYRGPKAKYVGHTMHNWMRLTSGGVGLHASKYIKRYPGSNGCVRLPFKVAKTIFSKVRPGTKVIVVN</sequence>
<dbReference type="PANTHER" id="PTHR30582">
    <property type="entry name" value="L,D-TRANSPEPTIDASE"/>
    <property type="match status" value="1"/>
</dbReference>
<accession>A0A1W1C046</accession>
<dbReference type="Gene3D" id="1.10.101.10">
    <property type="entry name" value="PGBD-like superfamily/PGBD"/>
    <property type="match status" value="1"/>
</dbReference>
<dbReference type="PANTHER" id="PTHR30582:SF2">
    <property type="entry name" value="L,D-TRANSPEPTIDASE YCIB-RELATED"/>
    <property type="match status" value="1"/>
</dbReference>
<dbReference type="Pfam" id="PF03734">
    <property type="entry name" value="YkuD"/>
    <property type="match status" value="1"/>
</dbReference>
<evidence type="ECO:0000256" key="2">
    <source>
        <dbReference type="ARBA" id="ARBA00022679"/>
    </source>
</evidence>
<dbReference type="GO" id="GO:0005576">
    <property type="term" value="C:extracellular region"/>
    <property type="evidence" value="ECO:0007669"/>
    <property type="project" value="TreeGrafter"/>
</dbReference>
<dbReference type="InterPro" id="IPR036366">
    <property type="entry name" value="PGBDSf"/>
</dbReference>
<dbReference type="GO" id="GO:0071555">
    <property type="term" value="P:cell wall organization"/>
    <property type="evidence" value="ECO:0007669"/>
    <property type="project" value="UniProtKB-KW"/>
</dbReference>
<evidence type="ECO:0000256" key="3">
    <source>
        <dbReference type="ARBA" id="ARBA00022960"/>
    </source>
</evidence>
<reference evidence="7" key="1">
    <citation type="submission" date="2016-10" db="EMBL/GenBank/DDBJ databases">
        <authorList>
            <person name="de Groot N.N."/>
        </authorList>
    </citation>
    <scope>NUCLEOTIDE SEQUENCE</scope>
</reference>
<dbReference type="GO" id="GO:0008360">
    <property type="term" value="P:regulation of cell shape"/>
    <property type="evidence" value="ECO:0007669"/>
    <property type="project" value="UniProtKB-KW"/>
</dbReference>
<organism evidence="7">
    <name type="scientific">hydrothermal vent metagenome</name>
    <dbReference type="NCBI Taxonomy" id="652676"/>
    <lineage>
        <taxon>unclassified sequences</taxon>
        <taxon>metagenomes</taxon>
        <taxon>ecological metagenomes</taxon>
    </lineage>
</organism>
<dbReference type="InterPro" id="IPR036365">
    <property type="entry name" value="PGBD-like_sf"/>
</dbReference>
<keyword evidence="2" id="KW-0808">Transferase</keyword>
<protein>
    <submittedName>
        <fullName evidence="7">Miscellaneous hypothetical/partial homology</fullName>
    </submittedName>
</protein>
<evidence type="ECO:0000256" key="1">
    <source>
        <dbReference type="ARBA" id="ARBA00004752"/>
    </source>
</evidence>
<dbReference type="SUPFAM" id="SSF47090">
    <property type="entry name" value="PGBD-like"/>
    <property type="match status" value="1"/>
</dbReference>
<proteinExistence type="predicted"/>